<dbReference type="InterPro" id="IPR002401">
    <property type="entry name" value="Cyt_P450_E_grp-I"/>
</dbReference>
<evidence type="ECO:0008006" key="7">
    <source>
        <dbReference type="Google" id="ProtNLM"/>
    </source>
</evidence>
<dbReference type="PRINTS" id="PR00463">
    <property type="entry name" value="EP450I"/>
</dbReference>
<evidence type="ECO:0000256" key="2">
    <source>
        <dbReference type="ARBA" id="ARBA00022723"/>
    </source>
</evidence>
<keyword evidence="6" id="KW-1185">Reference proteome</keyword>
<dbReference type="Proteomes" id="UP001497522">
    <property type="component" value="Chromosome 11"/>
</dbReference>
<reference evidence="5" key="1">
    <citation type="submission" date="2024-03" db="EMBL/GenBank/DDBJ databases">
        <authorList>
            <consortium name="ELIXIR-Norway"/>
            <consortium name="Elixir Norway"/>
        </authorList>
    </citation>
    <scope>NUCLEOTIDE SEQUENCE</scope>
</reference>
<accession>A0ABP1ACW5</accession>
<protein>
    <recommendedName>
        <fullName evidence="7">Cytochrome P450</fullName>
    </recommendedName>
</protein>
<dbReference type="EMBL" id="OZ023712">
    <property type="protein sequence ID" value="CAK9860374.1"/>
    <property type="molecule type" value="Genomic_DNA"/>
</dbReference>
<gene>
    <name evidence="5" type="ORF">CSSPJE1EN2_LOCUS3369</name>
</gene>
<dbReference type="PRINTS" id="PR00385">
    <property type="entry name" value="P450"/>
</dbReference>
<dbReference type="SUPFAM" id="SSF48264">
    <property type="entry name" value="Cytochrome P450"/>
    <property type="match status" value="1"/>
</dbReference>
<organism evidence="5 6">
    <name type="scientific">Sphagnum jensenii</name>
    <dbReference type="NCBI Taxonomy" id="128206"/>
    <lineage>
        <taxon>Eukaryota</taxon>
        <taxon>Viridiplantae</taxon>
        <taxon>Streptophyta</taxon>
        <taxon>Embryophyta</taxon>
        <taxon>Bryophyta</taxon>
        <taxon>Sphagnophytina</taxon>
        <taxon>Sphagnopsida</taxon>
        <taxon>Sphagnales</taxon>
        <taxon>Sphagnaceae</taxon>
        <taxon>Sphagnum</taxon>
    </lineage>
</organism>
<evidence type="ECO:0000256" key="4">
    <source>
        <dbReference type="ARBA" id="ARBA00023004"/>
    </source>
</evidence>
<evidence type="ECO:0000313" key="6">
    <source>
        <dbReference type="Proteomes" id="UP001497522"/>
    </source>
</evidence>
<dbReference type="InterPro" id="IPR001128">
    <property type="entry name" value="Cyt_P450"/>
</dbReference>
<evidence type="ECO:0000256" key="1">
    <source>
        <dbReference type="ARBA" id="ARBA00010617"/>
    </source>
</evidence>
<dbReference type="InterPro" id="IPR036396">
    <property type="entry name" value="Cyt_P450_sf"/>
</dbReference>
<evidence type="ECO:0000256" key="3">
    <source>
        <dbReference type="ARBA" id="ARBA00023002"/>
    </source>
</evidence>
<name>A0ABP1ACW5_9BRYO</name>
<dbReference type="Gene3D" id="1.10.630.10">
    <property type="entry name" value="Cytochrome P450"/>
    <property type="match status" value="1"/>
</dbReference>
<keyword evidence="3" id="KW-0560">Oxidoreductase</keyword>
<proteinExistence type="inferred from homology"/>
<keyword evidence="4" id="KW-0408">Iron</keyword>
<evidence type="ECO:0000313" key="5">
    <source>
        <dbReference type="EMBL" id="CAK9860374.1"/>
    </source>
</evidence>
<keyword evidence="2" id="KW-0479">Metal-binding</keyword>
<sequence length="212" mass="23962">MDLLGGGTEPTMMAVEWALAELLRNPETMKQALSELDTIVGRDRIVEESDLKQLGYLEAIVKEILHLHPPLPIMFRASHETEWQLIQGYSLPPMTGLFVNVWAIGCDPNAWEKPLVFNPQRFIQNKKNIDVIGQCFELLPFGSGRQECPGHLFSNLLIEIILACMLQSFNWFLQNGQKLQSIDMSEKPNWCQPSQSTTTECCCIPLTTCPSL</sequence>
<dbReference type="PANTHER" id="PTHR47944:SF16">
    <property type="entry name" value="CYTOCHROME P450 FAMILY 1 SUBFAMILY A POLYPEPTIDE 1"/>
    <property type="match status" value="1"/>
</dbReference>
<comment type="similarity">
    <text evidence="1">Belongs to the cytochrome P450 family.</text>
</comment>
<dbReference type="PANTHER" id="PTHR47944">
    <property type="entry name" value="CYTOCHROME P450 98A9"/>
    <property type="match status" value="1"/>
</dbReference>
<dbReference type="Pfam" id="PF00067">
    <property type="entry name" value="p450"/>
    <property type="match status" value="1"/>
</dbReference>